<dbReference type="RefSeq" id="WP_061554713.1">
    <property type="nucleotide sequence ID" value="NZ_LXEX01000049.1"/>
</dbReference>
<evidence type="ECO:0000256" key="3">
    <source>
        <dbReference type="ARBA" id="ARBA00022723"/>
    </source>
</evidence>
<comment type="caution">
    <text evidence="8">The sequence shown here is derived from an EMBL/GenBank/DDBJ whole genome shotgun (WGS) entry which is preliminary data.</text>
</comment>
<dbReference type="EMBL" id="LXEX01000049">
    <property type="protein sequence ID" value="OAT57996.1"/>
    <property type="molecule type" value="Genomic_DNA"/>
</dbReference>
<evidence type="ECO:0000256" key="6">
    <source>
        <dbReference type="RuleBase" id="RU003476"/>
    </source>
</evidence>
<dbReference type="InterPro" id="IPR020476">
    <property type="entry name" value="Nudix_hydrolase"/>
</dbReference>
<dbReference type="EC" id="3.-.-.-" evidence="8"/>
<dbReference type="InterPro" id="IPR000086">
    <property type="entry name" value="NUDIX_hydrolase_dom"/>
</dbReference>
<evidence type="ECO:0000256" key="4">
    <source>
        <dbReference type="ARBA" id="ARBA00022801"/>
    </source>
</evidence>
<evidence type="ECO:0000256" key="2">
    <source>
        <dbReference type="ARBA" id="ARBA00005582"/>
    </source>
</evidence>
<sequence length="146" mass="16596">MSKFRPYLAVYIIVRQQQRILLLQRKNTGFDDGKWSLPAGHVEEGESALTAAIREAEEEIGIVIPPSALKLVYTLHRKSDERTYIDLWFEAERFNGVPVNQEPNKCAGLMWSDLQNLPENTQEFVRMALNDMQTSHYGSLGLGTEG</sequence>
<keyword evidence="4 6" id="KW-0378">Hydrolase</keyword>
<evidence type="ECO:0000313" key="9">
    <source>
        <dbReference type="Proteomes" id="UP000078431"/>
    </source>
</evidence>
<evidence type="ECO:0000256" key="1">
    <source>
        <dbReference type="ARBA" id="ARBA00001946"/>
    </source>
</evidence>
<evidence type="ECO:0000256" key="5">
    <source>
        <dbReference type="ARBA" id="ARBA00022842"/>
    </source>
</evidence>
<feature type="domain" description="Nudix hydrolase" evidence="7">
    <location>
        <begin position="3"/>
        <end position="134"/>
    </location>
</feature>
<name>A0AA91EHP7_9GAMM</name>
<dbReference type="AlphaFoldDB" id="A0AA91EHP7"/>
<reference evidence="8 9" key="1">
    <citation type="submission" date="2016-04" db="EMBL/GenBank/DDBJ databases">
        <title>ATOL: Assembling a taxonomically balanced genome-scale reconstruction of the evolutionary history of the Enterobacteriaceae.</title>
        <authorList>
            <person name="Plunkett G.III."/>
            <person name="Neeno-Eckwall E.C."/>
            <person name="Glasner J.D."/>
            <person name="Perna N.T."/>
        </authorList>
    </citation>
    <scope>NUCLEOTIDE SEQUENCE [LARGE SCALE GENOMIC DNA]</scope>
    <source>
        <strain evidence="8 9">ATCC 12841</strain>
    </source>
</reference>
<dbReference type="CDD" id="cd04683">
    <property type="entry name" value="NUDIX_Hydrolase"/>
    <property type="match status" value="1"/>
</dbReference>
<dbReference type="Pfam" id="PF00293">
    <property type="entry name" value="NUDIX"/>
    <property type="match status" value="1"/>
</dbReference>
<dbReference type="PROSITE" id="PS51462">
    <property type="entry name" value="NUDIX"/>
    <property type="match status" value="1"/>
</dbReference>
<accession>A0AA91EHP7</accession>
<proteinExistence type="inferred from homology"/>
<organism evidence="8 9">
    <name type="scientific">Obesumbacterium proteus ATCC 12841</name>
    <dbReference type="NCBI Taxonomy" id="1354268"/>
    <lineage>
        <taxon>Bacteria</taxon>
        <taxon>Pseudomonadati</taxon>
        <taxon>Pseudomonadota</taxon>
        <taxon>Gammaproteobacteria</taxon>
        <taxon>Enterobacterales</taxon>
        <taxon>Hafniaceae</taxon>
        <taxon>Obesumbacterium</taxon>
    </lineage>
</organism>
<dbReference type="InterPro" id="IPR020084">
    <property type="entry name" value="NUDIX_hydrolase_CS"/>
</dbReference>
<gene>
    <name evidence="8" type="ORF">M993_03273</name>
</gene>
<evidence type="ECO:0000259" key="7">
    <source>
        <dbReference type="PROSITE" id="PS51462"/>
    </source>
</evidence>
<dbReference type="PANTHER" id="PTHR43758">
    <property type="entry name" value="7,8-DIHYDRO-8-OXOGUANINE TRIPHOSPHATASE"/>
    <property type="match status" value="1"/>
</dbReference>
<keyword evidence="5" id="KW-0460">Magnesium</keyword>
<dbReference type="PANTHER" id="PTHR43758:SF8">
    <property type="entry name" value="8-OXO-DGTP DIPHOSPHATASE YTKD-RELATED"/>
    <property type="match status" value="1"/>
</dbReference>
<dbReference type="GO" id="GO:0046872">
    <property type="term" value="F:metal ion binding"/>
    <property type="evidence" value="ECO:0007669"/>
    <property type="project" value="UniProtKB-KW"/>
</dbReference>
<dbReference type="Proteomes" id="UP000078431">
    <property type="component" value="Unassembled WGS sequence"/>
</dbReference>
<dbReference type="Gene3D" id="3.90.79.10">
    <property type="entry name" value="Nucleoside Triphosphate Pyrophosphohydrolase"/>
    <property type="match status" value="1"/>
</dbReference>
<dbReference type="SUPFAM" id="SSF55811">
    <property type="entry name" value="Nudix"/>
    <property type="match status" value="1"/>
</dbReference>
<dbReference type="PROSITE" id="PS00893">
    <property type="entry name" value="NUDIX_BOX"/>
    <property type="match status" value="1"/>
</dbReference>
<dbReference type="GO" id="GO:0016818">
    <property type="term" value="F:hydrolase activity, acting on acid anhydrides, in phosphorus-containing anhydrides"/>
    <property type="evidence" value="ECO:0007669"/>
    <property type="project" value="TreeGrafter"/>
</dbReference>
<dbReference type="GO" id="GO:0005737">
    <property type="term" value="C:cytoplasm"/>
    <property type="evidence" value="ECO:0007669"/>
    <property type="project" value="TreeGrafter"/>
</dbReference>
<keyword evidence="3" id="KW-0479">Metal-binding</keyword>
<evidence type="ECO:0000313" key="8">
    <source>
        <dbReference type="EMBL" id="OAT57996.1"/>
    </source>
</evidence>
<protein>
    <submittedName>
        <fullName evidence="8">MutT family protein</fullName>
        <ecNumber evidence="8">3.-.-.-</ecNumber>
    </submittedName>
</protein>
<keyword evidence="9" id="KW-1185">Reference proteome</keyword>
<comment type="cofactor">
    <cofactor evidence="1">
        <name>Mg(2+)</name>
        <dbReference type="ChEBI" id="CHEBI:18420"/>
    </cofactor>
</comment>
<dbReference type="InterPro" id="IPR015797">
    <property type="entry name" value="NUDIX_hydrolase-like_dom_sf"/>
</dbReference>
<comment type="similarity">
    <text evidence="2 6">Belongs to the Nudix hydrolase family.</text>
</comment>
<dbReference type="PRINTS" id="PR00502">
    <property type="entry name" value="NUDIXFAMILY"/>
</dbReference>